<dbReference type="EC" id="2.4.-.-" evidence="2"/>
<dbReference type="PANTHER" id="PTHR12526">
    <property type="entry name" value="GLYCOSYLTRANSFERASE"/>
    <property type="match status" value="1"/>
</dbReference>
<name>A0AAW9S6V7_9BACT</name>
<dbReference type="RefSeq" id="WP_346822387.1">
    <property type="nucleotide sequence ID" value="NZ_JBDKWZ010000009.1"/>
</dbReference>
<evidence type="ECO:0000313" key="3">
    <source>
        <dbReference type="Proteomes" id="UP001403385"/>
    </source>
</evidence>
<keyword evidence="3" id="KW-1185">Reference proteome</keyword>
<reference evidence="2 3" key="1">
    <citation type="submission" date="2024-04" db="EMBL/GenBank/DDBJ databases">
        <title>Novel genus in family Flammeovirgaceae.</title>
        <authorList>
            <person name="Nguyen T.H."/>
            <person name="Vuong T.Q."/>
            <person name="Le H."/>
            <person name="Kim S.-G."/>
        </authorList>
    </citation>
    <scope>NUCLEOTIDE SEQUENCE [LARGE SCALE GENOMIC DNA]</scope>
    <source>
        <strain evidence="2 3">JCM 23209</strain>
    </source>
</reference>
<proteinExistence type="predicted"/>
<dbReference type="GO" id="GO:0016757">
    <property type="term" value="F:glycosyltransferase activity"/>
    <property type="evidence" value="ECO:0007669"/>
    <property type="project" value="UniProtKB-KW"/>
</dbReference>
<gene>
    <name evidence="2" type="ORF">AAG747_16915</name>
</gene>
<comment type="caution">
    <text evidence="2">The sequence shown here is derived from an EMBL/GenBank/DDBJ whole genome shotgun (WGS) entry which is preliminary data.</text>
</comment>
<dbReference type="Proteomes" id="UP001403385">
    <property type="component" value="Unassembled WGS sequence"/>
</dbReference>
<dbReference type="SUPFAM" id="SSF53756">
    <property type="entry name" value="UDP-Glycosyltransferase/glycogen phosphorylase"/>
    <property type="match status" value="1"/>
</dbReference>
<feature type="domain" description="Glycosyl transferase family 1" evidence="1">
    <location>
        <begin position="187"/>
        <end position="336"/>
    </location>
</feature>
<evidence type="ECO:0000313" key="2">
    <source>
        <dbReference type="EMBL" id="MEN7549608.1"/>
    </source>
</evidence>
<dbReference type="EMBL" id="JBDKWZ010000009">
    <property type="protein sequence ID" value="MEN7549608.1"/>
    <property type="molecule type" value="Genomic_DNA"/>
</dbReference>
<keyword evidence="2" id="KW-0328">Glycosyltransferase</keyword>
<accession>A0AAW9S6V7</accession>
<dbReference type="AlphaFoldDB" id="A0AAW9S6V7"/>
<evidence type="ECO:0000259" key="1">
    <source>
        <dbReference type="Pfam" id="PF00534"/>
    </source>
</evidence>
<dbReference type="Gene3D" id="3.40.50.2000">
    <property type="entry name" value="Glycogen Phosphorylase B"/>
    <property type="match status" value="2"/>
</dbReference>
<sequence length="356" mass="41750">MKILILAPYPKTVAPSQRFRFEQYLEAVREKGWKYDYVPFIDETTWAILHQPGQFVKKALGILRAFLKRFFLLSKLSSYDYVFIHREASHIGPPLFEWLIAKVFRKKMIYDFDDAIWLPNFSKHNESFHWLKMYGKVKSIMKWSYKISAGNRYLADFARKYNPEAAIVINPTTIDTEHYHNQVKDQSSNPLVIGWTGTLTTTKYLKDIVPALKDLEQKYNFEFHVIANEDPEYELKSYRFVKWKKETEIEDLLQFNVGVMPLVDDAWAKGKCGFKALQYMALGIPALVSPVGVNEDIVDHQRNGFVCRKQQDWYEGLEQLLKDAEARTNMGEEARKKIEDYYSVKANTKNFLSLFS</sequence>
<dbReference type="InterPro" id="IPR001296">
    <property type="entry name" value="Glyco_trans_1"/>
</dbReference>
<keyword evidence="2" id="KW-0808">Transferase</keyword>
<organism evidence="2 3">
    <name type="scientific">Rapidithrix thailandica</name>
    <dbReference type="NCBI Taxonomy" id="413964"/>
    <lineage>
        <taxon>Bacteria</taxon>
        <taxon>Pseudomonadati</taxon>
        <taxon>Bacteroidota</taxon>
        <taxon>Cytophagia</taxon>
        <taxon>Cytophagales</taxon>
        <taxon>Flammeovirgaceae</taxon>
        <taxon>Rapidithrix</taxon>
    </lineage>
</organism>
<protein>
    <submittedName>
        <fullName evidence="2">Glycosyltransferase family 4 protein</fullName>
        <ecNumber evidence="2">2.4.-.-</ecNumber>
    </submittedName>
</protein>
<dbReference type="CDD" id="cd03801">
    <property type="entry name" value="GT4_PimA-like"/>
    <property type="match status" value="1"/>
</dbReference>
<dbReference type="Pfam" id="PF00534">
    <property type="entry name" value="Glycos_transf_1"/>
    <property type="match status" value="1"/>
</dbReference>